<gene>
    <name evidence="1" type="ORF">Tco_0940419</name>
</gene>
<name>A0ABQ5DUP3_9ASTR</name>
<reference evidence="1" key="1">
    <citation type="journal article" date="2022" name="Int. J. Mol. Sci.">
        <title>Draft Genome of Tanacetum Coccineum: Genomic Comparison of Closely Related Tanacetum-Family Plants.</title>
        <authorList>
            <person name="Yamashiro T."/>
            <person name="Shiraishi A."/>
            <person name="Nakayama K."/>
            <person name="Satake H."/>
        </authorList>
    </citation>
    <scope>NUCLEOTIDE SEQUENCE</scope>
</reference>
<keyword evidence="2" id="KW-1185">Reference proteome</keyword>
<protein>
    <submittedName>
        <fullName evidence="1">Uncharacterized protein</fullName>
    </submittedName>
</protein>
<dbReference type="EMBL" id="BQNB010015485">
    <property type="protein sequence ID" value="GJT40554.1"/>
    <property type="molecule type" value="Genomic_DNA"/>
</dbReference>
<comment type="caution">
    <text evidence="1">The sequence shown here is derived from an EMBL/GenBank/DDBJ whole genome shotgun (WGS) entry which is preliminary data.</text>
</comment>
<dbReference type="Proteomes" id="UP001151760">
    <property type="component" value="Unassembled WGS sequence"/>
</dbReference>
<organism evidence="1 2">
    <name type="scientific">Tanacetum coccineum</name>
    <dbReference type="NCBI Taxonomy" id="301880"/>
    <lineage>
        <taxon>Eukaryota</taxon>
        <taxon>Viridiplantae</taxon>
        <taxon>Streptophyta</taxon>
        <taxon>Embryophyta</taxon>
        <taxon>Tracheophyta</taxon>
        <taxon>Spermatophyta</taxon>
        <taxon>Magnoliopsida</taxon>
        <taxon>eudicotyledons</taxon>
        <taxon>Gunneridae</taxon>
        <taxon>Pentapetalae</taxon>
        <taxon>asterids</taxon>
        <taxon>campanulids</taxon>
        <taxon>Asterales</taxon>
        <taxon>Asteraceae</taxon>
        <taxon>Asteroideae</taxon>
        <taxon>Anthemideae</taxon>
        <taxon>Anthemidinae</taxon>
        <taxon>Tanacetum</taxon>
    </lineage>
</organism>
<accession>A0ABQ5DUP3</accession>
<evidence type="ECO:0000313" key="2">
    <source>
        <dbReference type="Proteomes" id="UP001151760"/>
    </source>
</evidence>
<proteinExistence type="predicted"/>
<reference evidence="1" key="2">
    <citation type="submission" date="2022-01" db="EMBL/GenBank/DDBJ databases">
        <authorList>
            <person name="Yamashiro T."/>
            <person name="Shiraishi A."/>
            <person name="Satake H."/>
            <person name="Nakayama K."/>
        </authorList>
    </citation>
    <scope>NUCLEOTIDE SEQUENCE</scope>
</reference>
<evidence type="ECO:0000313" key="1">
    <source>
        <dbReference type="EMBL" id="GJT40554.1"/>
    </source>
</evidence>
<sequence>MVIKKEKGIVINVEYNNNGYIHPLAESWGLYGGIHHNNGIDTKVDLLDGRKLVTRNNDGVSRAAGGSIESTNKEKLRDLRRAQEPSEDIISNPTSKISVTKDCDDGSRLEEHLAVPCLDGEIVKYPTQPATTEISGEDESNLELDVLTVEEADITGLIMIVEGEPRMLLGSDPDIIKEDFSNDLDGQHSTNESKPYHNTLRCHIMRLK</sequence>